<accession>A0A2U1M938</accession>
<dbReference type="Proteomes" id="UP000245207">
    <property type="component" value="Unassembled WGS sequence"/>
</dbReference>
<gene>
    <name evidence="1" type="ORF">CTI12_AA405110</name>
</gene>
<proteinExistence type="predicted"/>
<sequence length="70" mass="7914">MSNTYHCDSTTKPLILTPIIGVRERRYGNQEKEGKKIDGCCEGEGYAGKRNLSVSGKRKRKPSVFRQENP</sequence>
<dbReference type="AlphaFoldDB" id="A0A2U1M938"/>
<keyword evidence="2" id="KW-1185">Reference proteome</keyword>
<evidence type="ECO:0000313" key="1">
    <source>
        <dbReference type="EMBL" id="PWA57783.1"/>
    </source>
</evidence>
<reference evidence="1 2" key="1">
    <citation type="journal article" date="2018" name="Mol. Plant">
        <title>The genome of Artemisia annua provides insight into the evolution of Asteraceae family and artemisinin biosynthesis.</title>
        <authorList>
            <person name="Shen Q."/>
            <person name="Zhang L."/>
            <person name="Liao Z."/>
            <person name="Wang S."/>
            <person name="Yan T."/>
            <person name="Shi P."/>
            <person name="Liu M."/>
            <person name="Fu X."/>
            <person name="Pan Q."/>
            <person name="Wang Y."/>
            <person name="Lv Z."/>
            <person name="Lu X."/>
            <person name="Zhang F."/>
            <person name="Jiang W."/>
            <person name="Ma Y."/>
            <person name="Chen M."/>
            <person name="Hao X."/>
            <person name="Li L."/>
            <person name="Tang Y."/>
            <person name="Lv G."/>
            <person name="Zhou Y."/>
            <person name="Sun X."/>
            <person name="Brodelius P.E."/>
            <person name="Rose J.K.C."/>
            <person name="Tang K."/>
        </authorList>
    </citation>
    <scope>NUCLEOTIDE SEQUENCE [LARGE SCALE GENOMIC DNA]</scope>
    <source>
        <strain evidence="2">cv. Huhao1</strain>
        <tissue evidence="1">Leaf</tissue>
    </source>
</reference>
<dbReference type="EMBL" id="PKPP01006067">
    <property type="protein sequence ID" value="PWA57783.1"/>
    <property type="molecule type" value="Genomic_DNA"/>
</dbReference>
<protein>
    <submittedName>
        <fullName evidence="1">Uncharacterized protein</fullName>
    </submittedName>
</protein>
<comment type="caution">
    <text evidence="1">The sequence shown here is derived from an EMBL/GenBank/DDBJ whole genome shotgun (WGS) entry which is preliminary data.</text>
</comment>
<name>A0A2U1M938_ARTAN</name>
<evidence type="ECO:0000313" key="2">
    <source>
        <dbReference type="Proteomes" id="UP000245207"/>
    </source>
</evidence>
<organism evidence="1 2">
    <name type="scientific">Artemisia annua</name>
    <name type="common">Sweet wormwood</name>
    <dbReference type="NCBI Taxonomy" id="35608"/>
    <lineage>
        <taxon>Eukaryota</taxon>
        <taxon>Viridiplantae</taxon>
        <taxon>Streptophyta</taxon>
        <taxon>Embryophyta</taxon>
        <taxon>Tracheophyta</taxon>
        <taxon>Spermatophyta</taxon>
        <taxon>Magnoliopsida</taxon>
        <taxon>eudicotyledons</taxon>
        <taxon>Gunneridae</taxon>
        <taxon>Pentapetalae</taxon>
        <taxon>asterids</taxon>
        <taxon>campanulids</taxon>
        <taxon>Asterales</taxon>
        <taxon>Asteraceae</taxon>
        <taxon>Asteroideae</taxon>
        <taxon>Anthemideae</taxon>
        <taxon>Artemisiinae</taxon>
        <taxon>Artemisia</taxon>
    </lineage>
</organism>